<organism evidence="13 14">
    <name type="scientific">Pterulicium gracile</name>
    <dbReference type="NCBI Taxonomy" id="1884261"/>
    <lineage>
        <taxon>Eukaryota</taxon>
        <taxon>Fungi</taxon>
        <taxon>Dikarya</taxon>
        <taxon>Basidiomycota</taxon>
        <taxon>Agaricomycotina</taxon>
        <taxon>Agaricomycetes</taxon>
        <taxon>Agaricomycetidae</taxon>
        <taxon>Agaricales</taxon>
        <taxon>Pleurotineae</taxon>
        <taxon>Pterulaceae</taxon>
        <taxon>Pterulicium</taxon>
    </lineage>
</organism>
<keyword evidence="5" id="KW-0328">Glycosyltransferase</keyword>
<keyword evidence="14" id="KW-1185">Reference proteome</keyword>
<evidence type="ECO:0000256" key="3">
    <source>
        <dbReference type="ARBA" id="ARBA00012611"/>
    </source>
</evidence>
<gene>
    <name evidence="13" type="ORF">BDV98DRAFT_521448</name>
</gene>
<dbReference type="Gene3D" id="3.40.50.2000">
    <property type="entry name" value="Glycogen Phosphorylase B"/>
    <property type="match status" value="1"/>
</dbReference>
<dbReference type="PANTHER" id="PTHR13036:SF0">
    <property type="entry name" value="CHITOBIOSYLDIPHOSPHODOLICHOL BETA-MANNOSYLTRANSFERASE"/>
    <property type="match status" value="1"/>
</dbReference>
<evidence type="ECO:0000256" key="8">
    <source>
        <dbReference type="ARBA" id="ARBA00022824"/>
    </source>
</evidence>
<dbReference type="InterPro" id="IPR026051">
    <property type="entry name" value="ALG1-like"/>
</dbReference>
<dbReference type="GO" id="GO:0005789">
    <property type="term" value="C:endoplasmic reticulum membrane"/>
    <property type="evidence" value="ECO:0007669"/>
    <property type="project" value="UniProtKB-SubCell"/>
</dbReference>
<comment type="function">
    <text evidence="11">Participates in the formation of the lipid-linked precursor oligosaccharide for N-glycosylation. Involved in assembling the dolichol-pyrophosphate-GlcNAc(2)-Man(5) intermediate on the cytoplasmic surface of the ER.</text>
</comment>
<dbReference type="SUPFAM" id="SSF53756">
    <property type="entry name" value="UDP-Glycosyltransferase/glycogen phosphorylase"/>
    <property type="match status" value="1"/>
</dbReference>
<sequence length="511" mass="57533">MATNFEWLPSLILISTLYTTCKVFRFLTRRRRTGLRSVAVLVLGDIGRSPRMMYHAQSFANSDFQVYFIGYRGSRPIPSLAILPQVQFVYLPDPLTLRPLPFVVLAPLKIVHQIICVILALYKSIPLPPEYIIVQNPPSIPALALVRLFAATQGTKVIIDWHNLGYSILAMKLGDSHFFVSLAKRFEQFFGKSAYAHLFVTDAMKKFLTKEWALQGEKRVLHDRPPSHFRPSTPGELHELFPRLLKGLDVQSLQDFWPAYEFPLSSPFSEVTSRVNTPVVGGPLDDLPQTRYSMPQLREDRPALLVSSTSWTADEDFSILIEALRLYEASARVASAGLPKVLCLITGKGPLQKSYMGQVKKLQVDEKWEYVRCDSVWLEPEDYPLLLGSADIGISLHSSSSALDLPMKVVDMFGCGLPVCALDFACIDELVKEGLNGHIFKDAEELNQHIRHLLSDFPRSSALRTLRNSLERAVDHTGGVEHLHAGSWTWGSWGENWGRVVRPLVSPYYAT</sequence>
<comment type="subcellular location">
    <subcellularLocation>
        <location evidence="1">Endoplasmic reticulum membrane</location>
        <topology evidence="1">Single-pass membrane protein</topology>
    </subcellularLocation>
</comment>
<dbReference type="Pfam" id="PF13692">
    <property type="entry name" value="Glyco_trans_1_4"/>
    <property type="match status" value="1"/>
</dbReference>
<keyword evidence="9 12" id="KW-1133">Transmembrane helix</keyword>
<keyword evidence="8" id="KW-0256">Endoplasmic reticulum</keyword>
<evidence type="ECO:0000256" key="1">
    <source>
        <dbReference type="ARBA" id="ARBA00004389"/>
    </source>
</evidence>
<evidence type="ECO:0000256" key="11">
    <source>
        <dbReference type="ARBA" id="ARBA00024899"/>
    </source>
</evidence>
<dbReference type="GO" id="GO:0004578">
    <property type="term" value="F:chitobiosyldiphosphodolichol beta-mannosyltransferase activity"/>
    <property type="evidence" value="ECO:0007669"/>
    <property type="project" value="UniProtKB-EC"/>
</dbReference>
<reference evidence="13 14" key="1">
    <citation type="journal article" date="2019" name="Nat. Ecol. Evol.">
        <title>Megaphylogeny resolves global patterns of mushroom evolution.</title>
        <authorList>
            <person name="Varga T."/>
            <person name="Krizsan K."/>
            <person name="Foldi C."/>
            <person name="Dima B."/>
            <person name="Sanchez-Garcia M."/>
            <person name="Sanchez-Ramirez S."/>
            <person name="Szollosi G.J."/>
            <person name="Szarkandi J.G."/>
            <person name="Papp V."/>
            <person name="Albert L."/>
            <person name="Andreopoulos W."/>
            <person name="Angelini C."/>
            <person name="Antonin V."/>
            <person name="Barry K.W."/>
            <person name="Bougher N.L."/>
            <person name="Buchanan P."/>
            <person name="Buyck B."/>
            <person name="Bense V."/>
            <person name="Catcheside P."/>
            <person name="Chovatia M."/>
            <person name="Cooper J."/>
            <person name="Damon W."/>
            <person name="Desjardin D."/>
            <person name="Finy P."/>
            <person name="Geml J."/>
            <person name="Haridas S."/>
            <person name="Hughes K."/>
            <person name="Justo A."/>
            <person name="Karasinski D."/>
            <person name="Kautmanova I."/>
            <person name="Kiss B."/>
            <person name="Kocsube S."/>
            <person name="Kotiranta H."/>
            <person name="LaButti K.M."/>
            <person name="Lechner B.E."/>
            <person name="Liimatainen K."/>
            <person name="Lipzen A."/>
            <person name="Lukacs Z."/>
            <person name="Mihaltcheva S."/>
            <person name="Morgado L.N."/>
            <person name="Niskanen T."/>
            <person name="Noordeloos M.E."/>
            <person name="Ohm R.A."/>
            <person name="Ortiz-Santana B."/>
            <person name="Ovrebo C."/>
            <person name="Racz N."/>
            <person name="Riley R."/>
            <person name="Savchenko A."/>
            <person name="Shiryaev A."/>
            <person name="Soop K."/>
            <person name="Spirin V."/>
            <person name="Szebenyi C."/>
            <person name="Tomsovsky M."/>
            <person name="Tulloss R.E."/>
            <person name="Uehling J."/>
            <person name="Grigoriev I.V."/>
            <person name="Vagvolgyi C."/>
            <person name="Papp T."/>
            <person name="Martin F.M."/>
            <person name="Miettinen O."/>
            <person name="Hibbett D.S."/>
            <person name="Nagy L.G."/>
        </authorList>
    </citation>
    <scope>NUCLEOTIDE SEQUENCE [LARGE SCALE GENOMIC DNA]</scope>
    <source>
        <strain evidence="13 14">CBS 309.79</strain>
    </source>
</reference>
<evidence type="ECO:0000256" key="5">
    <source>
        <dbReference type="ARBA" id="ARBA00022676"/>
    </source>
</evidence>
<dbReference type="STRING" id="1884261.A0A5C3QW35"/>
<keyword evidence="10 12" id="KW-0472">Membrane</keyword>
<accession>A0A5C3QW35</accession>
<evidence type="ECO:0000313" key="14">
    <source>
        <dbReference type="Proteomes" id="UP000305067"/>
    </source>
</evidence>
<evidence type="ECO:0000256" key="7">
    <source>
        <dbReference type="ARBA" id="ARBA00022692"/>
    </source>
</evidence>
<dbReference type="AlphaFoldDB" id="A0A5C3QW35"/>
<protein>
    <recommendedName>
        <fullName evidence="4">Chitobiosyldiphosphodolichol beta-mannosyltransferase</fullName>
        <ecNumber evidence="3">2.4.1.142</ecNumber>
    </recommendedName>
</protein>
<feature type="transmembrane region" description="Helical" evidence="12">
    <location>
        <begin position="100"/>
        <end position="122"/>
    </location>
</feature>
<evidence type="ECO:0000256" key="9">
    <source>
        <dbReference type="ARBA" id="ARBA00022989"/>
    </source>
</evidence>
<dbReference type="OrthoDB" id="614844at2759"/>
<evidence type="ECO:0000256" key="4">
    <source>
        <dbReference type="ARBA" id="ARBA00015841"/>
    </source>
</evidence>
<keyword evidence="7 12" id="KW-0812">Transmembrane</keyword>
<proteinExistence type="predicted"/>
<evidence type="ECO:0000256" key="6">
    <source>
        <dbReference type="ARBA" id="ARBA00022679"/>
    </source>
</evidence>
<evidence type="ECO:0000256" key="10">
    <source>
        <dbReference type="ARBA" id="ARBA00023136"/>
    </source>
</evidence>
<evidence type="ECO:0000256" key="12">
    <source>
        <dbReference type="SAM" id="Phobius"/>
    </source>
</evidence>
<keyword evidence="6 13" id="KW-0808">Transferase</keyword>
<evidence type="ECO:0000313" key="13">
    <source>
        <dbReference type="EMBL" id="TFL06233.1"/>
    </source>
</evidence>
<evidence type="ECO:0000256" key="2">
    <source>
        <dbReference type="ARBA" id="ARBA00004922"/>
    </source>
</evidence>
<comment type="pathway">
    <text evidence="2">Protein modification; protein glycosylation.</text>
</comment>
<feature type="transmembrane region" description="Helical" evidence="12">
    <location>
        <begin position="6"/>
        <end position="27"/>
    </location>
</feature>
<dbReference type="EC" id="2.4.1.142" evidence="3"/>
<dbReference type="EMBL" id="ML178815">
    <property type="protein sequence ID" value="TFL06233.1"/>
    <property type="molecule type" value="Genomic_DNA"/>
</dbReference>
<dbReference type="PANTHER" id="PTHR13036">
    <property type="entry name" value="BETA1,4 MANNOSYLTRANSFERASE"/>
    <property type="match status" value="1"/>
</dbReference>
<dbReference type="Proteomes" id="UP000305067">
    <property type="component" value="Unassembled WGS sequence"/>
</dbReference>
<name>A0A5C3QW35_9AGAR</name>